<reference evidence="5" key="1">
    <citation type="submission" date="2016-06" db="EMBL/GenBank/DDBJ databases">
        <title>Draft Genome sequence of the fungus Inonotus baumii.</title>
        <authorList>
            <person name="Zhu H."/>
            <person name="Lin W."/>
        </authorList>
    </citation>
    <scope>NUCLEOTIDE SEQUENCE</scope>
    <source>
        <strain evidence="5">821</strain>
    </source>
</reference>
<evidence type="ECO:0000256" key="3">
    <source>
        <dbReference type="ARBA" id="ARBA00022691"/>
    </source>
</evidence>
<gene>
    <name evidence="5" type="ORF">A7U60_g2252</name>
</gene>
<keyword evidence="2" id="KW-0808">Transferase</keyword>
<dbReference type="Gene3D" id="3.40.50.150">
    <property type="entry name" value="Vaccinia Virus protein VP39"/>
    <property type="match status" value="2"/>
</dbReference>
<evidence type="ECO:0000313" key="5">
    <source>
        <dbReference type="EMBL" id="OCB90518.1"/>
    </source>
</evidence>
<evidence type="ECO:0000256" key="4">
    <source>
        <dbReference type="ARBA" id="ARBA00038314"/>
    </source>
</evidence>
<comment type="pathway">
    <text evidence="1">Secondary metabolite biosynthesis.</text>
</comment>
<dbReference type="PANTHER" id="PTHR35897:SF1">
    <property type="entry name" value="METHYLTRANSFERASE AUSD"/>
    <property type="match status" value="1"/>
</dbReference>
<accession>A0A9Q5I2K3</accession>
<dbReference type="SUPFAM" id="SSF53335">
    <property type="entry name" value="S-adenosyl-L-methionine-dependent methyltransferases"/>
    <property type="match status" value="2"/>
</dbReference>
<dbReference type="OrthoDB" id="2094832at2759"/>
<comment type="caution">
    <text evidence="5">The sequence shown here is derived from an EMBL/GenBank/DDBJ whole genome shotgun (WGS) entry which is preliminary data.</text>
</comment>
<evidence type="ECO:0000256" key="2">
    <source>
        <dbReference type="ARBA" id="ARBA00022679"/>
    </source>
</evidence>
<sequence length="909" mass="101579">MPEATSSDEITLKPIITELDTSLYAPSQEEIDFLRNQTKIGDEEELKQHILAVQREGWALVKYRCIQSFAFITLKISHLPPYQHLLKLGRERQGAIFLDLGCCVGNDVRKAVADGYPAENMVATDLVGAFWDLGHKLFKSTPETFPVRFIQGDVFDPQHLALGTPFYDPPRTSRPILSMLTSLTPLQGHVSALHTSLFFHLFSKEEQIKLAHLIAPLLSPIPGSMIFGAHTSKPVSGESQLAAIAKRIYCFSPEDWCALWDGGVFKKGTVRAEAWFPESDPWRGKGFGNEPQELKRQSMICKHIGGYVTRQRSIMRRHLSTSIFNGIRDLRNTRNNLQNALRVRFAVEYLSECREGQLISGLSLETNSGLSMNRLYEQPSGSRSALSGAILASSSCRPESNSYNDDTEYRLPYLPTLERLVDKSHTLAMVEAHNNKTNGTDSRLPTVKLDPSLYKPSREEIDFMKGQTGIEDEEELKQHVISVQKEAWDVVNYKCIQSFGFLRLKMSRLPMYQDLLKLGKERPGAIFLDYACCFGNDAHKAISDGYPIENVIASDIKQGKSPSGRKLFKSTPETFPVPFIQGDIFDPKHIAPSPPFYSPPTTPRPTLSTLSSLTPLKGYVSAIHVSRFFHLFGKEDQITAARALASLLSPLPGSMIFGSHSTKSVSCEIIHPGSAGGFSVYCFAPEDWCALWDGMIFKKGTVEVKAELKDRNTMPQLREDHGTETEEKFWDLGYKLFKSTPETFPVPFIQGDIFDPKHIALSPPLYSPPTTPRPTFSALSSLTPLKGYVSAIHVSRFFHLFGKEDQITAARALASLLSPLPGSMIFGSHSTKSVSCEIIHPGSAGGFSVYCFAPEDWCALWDGMIFKKGTVEVKAELKDRNTMPQSREDYGAETEETRRRPLVWCVKRI</sequence>
<evidence type="ECO:0000256" key="1">
    <source>
        <dbReference type="ARBA" id="ARBA00005179"/>
    </source>
</evidence>
<dbReference type="PANTHER" id="PTHR35897">
    <property type="entry name" value="METHYLTRANSFERASE AUSD"/>
    <property type="match status" value="1"/>
</dbReference>
<protein>
    <recommendedName>
        <fullName evidence="7">Methyltransferase domain-containing protein</fullName>
    </recommendedName>
</protein>
<evidence type="ECO:0000313" key="6">
    <source>
        <dbReference type="Proteomes" id="UP000757232"/>
    </source>
</evidence>
<dbReference type="InterPro" id="IPR051654">
    <property type="entry name" value="Meroterpenoid_MTases"/>
</dbReference>
<name>A0A9Q5I2K3_SANBA</name>
<organism evidence="5 6">
    <name type="scientific">Sanghuangporus baumii</name>
    <name type="common">Phellinus baumii</name>
    <dbReference type="NCBI Taxonomy" id="108892"/>
    <lineage>
        <taxon>Eukaryota</taxon>
        <taxon>Fungi</taxon>
        <taxon>Dikarya</taxon>
        <taxon>Basidiomycota</taxon>
        <taxon>Agaricomycotina</taxon>
        <taxon>Agaricomycetes</taxon>
        <taxon>Hymenochaetales</taxon>
        <taxon>Hymenochaetaceae</taxon>
        <taxon>Sanghuangporus</taxon>
    </lineage>
</organism>
<dbReference type="EMBL" id="LNZH02000127">
    <property type="protein sequence ID" value="OCB90518.1"/>
    <property type="molecule type" value="Genomic_DNA"/>
</dbReference>
<evidence type="ECO:0008006" key="7">
    <source>
        <dbReference type="Google" id="ProtNLM"/>
    </source>
</evidence>
<proteinExistence type="inferred from homology"/>
<dbReference type="GO" id="GO:0016740">
    <property type="term" value="F:transferase activity"/>
    <property type="evidence" value="ECO:0007669"/>
    <property type="project" value="UniProtKB-KW"/>
</dbReference>
<keyword evidence="3" id="KW-0949">S-adenosyl-L-methionine</keyword>
<dbReference type="AlphaFoldDB" id="A0A9Q5I2K3"/>
<dbReference type="InterPro" id="IPR029063">
    <property type="entry name" value="SAM-dependent_MTases_sf"/>
</dbReference>
<keyword evidence="6" id="KW-1185">Reference proteome</keyword>
<dbReference type="Proteomes" id="UP000757232">
    <property type="component" value="Unassembled WGS sequence"/>
</dbReference>
<comment type="similarity">
    <text evidence="4">Belongs to the class I-like SAM-binding methyltransferase superfamily.</text>
</comment>